<evidence type="ECO:0000313" key="9">
    <source>
        <dbReference type="Proteomes" id="UP001497382"/>
    </source>
</evidence>
<dbReference type="Proteomes" id="UP001497382">
    <property type="component" value="Unassembled WGS sequence"/>
</dbReference>
<comment type="caution">
    <text evidence="8">The sequence shown here is derived from an EMBL/GenBank/DDBJ whole genome shotgun (WGS) entry which is preliminary data.</text>
</comment>
<evidence type="ECO:0000256" key="5">
    <source>
        <dbReference type="PROSITE-ProRule" id="PRU00309"/>
    </source>
</evidence>
<dbReference type="PROSITE" id="PS50950">
    <property type="entry name" value="ZF_THAP"/>
    <property type="match status" value="1"/>
</dbReference>
<name>A0AAV2AZM1_9ARAC</name>
<evidence type="ECO:0000256" key="2">
    <source>
        <dbReference type="ARBA" id="ARBA00022771"/>
    </source>
</evidence>
<dbReference type="GO" id="GO:0008270">
    <property type="term" value="F:zinc ion binding"/>
    <property type="evidence" value="ECO:0007669"/>
    <property type="project" value="UniProtKB-KW"/>
</dbReference>
<keyword evidence="3" id="KW-0862">Zinc</keyword>
<dbReference type="InterPro" id="IPR006612">
    <property type="entry name" value="THAP_Znf"/>
</dbReference>
<evidence type="ECO:0000256" key="3">
    <source>
        <dbReference type="ARBA" id="ARBA00022833"/>
    </source>
</evidence>
<keyword evidence="2 5" id="KW-0863">Zinc-finger</keyword>
<evidence type="ECO:0000256" key="4">
    <source>
        <dbReference type="ARBA" id="ARBA00023125"/>
    </source>
</evidence>
<dbReference type="Pfam" id="PF05485">
    <property type="entry name" value="THAP"/>
    <property type="match status" value="1"/>
</dbReference>
<reference evidence="8 9" key="1">
    <citation type="submission" date="2024-04" db="EMBL/GenBank/DDBJ databases">
        <authorList>
            <person name="Rising A."/>
            <person name="Reimegard J."/>
            <person name="Sonavane S."/>
            <person name="Akerstrom W."/>
            <person name="Nylinder S."/>
            <person name="Hedman E."/>
            <person name="Kallberg Y."/>
        </authorList>
    </citation>
    <scope>NUCLEOTIDE SEQUENCE [LARGE SCALE GENOMIC DNA]</scope>
</reference>
<accession>A0AAV2AZM1</accession>
<evidence type="ECO:0000313" key="8">
    <source>
        <dbReference type="EMBL" id="CAL1288855.1"/>
    </source>
</evidence>
<evidence type="ECO:0000259" key="7">
    <source>
        <dbReference type="PROSITE" id="PS50950"/>
    </source>
</evidence>
<dbReference type="EMBL" id="CAXIEN010000238">
    <property type="protein sequence ID" value="CAL1288855.1"/>
    <property type="molecule type" value="Genomic_DNA"/>
</dbReference>
<dbReference type="AlphaFoldDB" id="A0AAV2AZM1"/>
<keyword evidence="9" id="KW-1185">Reference proteome</keyword>
<proteinExistence type="predicted"/>
<dbReference type="GO" id="GO:0003677">
    <property type="term" value="F:DNA binding"/>
    <property type="evidence" value="ECO:0007669"/>
    <property type="project" value="UniProtKB-UniRule"/>
</dbReference>
<keyword evidence="4 5" id="KW-0238">DNA-binding</keyword>
<dbReference type="SMART" id="SM00980">
    <property type="entry name" value="THAP"/>
    <property type="match status" value="1"/>
</dbReference>
<dbReference type="InterPro" id="IPR038441">
    <property type="entry name" value="THAP_Znf_sf"/>
</dbReference>
<dbReference type="Gene3D" id="6.20.210.20">
    <property type="entry name" value="THAP domain"/>
    <property type="match status" value="1"/>
</dbReference>
<organism evidence="8 9">
    <name type="scientific">Larinioides sclopetarius</name>
    <dbReference type="NCBI Taxonomy" id="280406"/>
    <lineage>
        <taxon>Eukaryota</taxon>
        <taxon>Metazoa</taxon>
        <taxon>Ecdysozoa</taxon>
        <taxon>Arthropoda</taxon>
        <taxon>Chelicerata</taxon>
        <taxon>Arachnida</taxon>
        <taxon>Araneae</taxon>
        <taxon>Araneomorphae</taxon>
        <taxon>Entelegynae</taxon>
        <taxon>Araneoidea</taxon>
        <taxon>Araneidae</taxon>
        <taxon>Larinioides</taxon>
    </lineage>
</organism>
<feature type="region of interest" description="Disordered" evidence="6">
    <location>
        <begin position="122"/>
        <end position="147"/>
    </location>
</feature>
<feature type="domain" description="THAP-type" evidence="7">
    <location>
        <begin position="1"/>
        <end position="78"/>
    </location>
</feature>
<evidence type="ECO:0000256" key="6">
    <source>
        <dbReference type="SAM" id="MobiDB-lite"/>
    </source>
</evidence>
<evidence type="ECO:0000256" key="1">
    <source>
        <dbReference type="ARBA" id="ARBA00022723"/>
    </source>
</evidence>
<sequence>MKICAVRSCGNNSNKRPDLCFFNLPKDPFQREDWLEILGVKGNDNQNNIAVCEKHFKEKDFKTGKKKDLKALVVPVLNLGQCDPFDSDEDFQDFPYVSENDPEILEIETEMFSNNPQYNVKQEPVEEKPEQEPIPDPEQETGRRPSRRAALVAAKKIFNTVRNFGISDNPADRPVNPLSSPKPVNTHHPYARPKPKKNTPVNVDLQMECCDDFLSPIQAEFLLKSQIQYNMVMKNLRELMACNVKVIQTDVNGVPTVVTSAPSVNLKSGNVTVNSKSPVIKRVNTGSAVVVPMTLIQSPIIIT</sequence>
<protein>
    <recommendedName>
        <fullName evidence="7">THAP-type domain-containing protein</fullName>
    </recommendedName>
</protein>
<keyword evidence="1" id="KW-0479">Metal-binding</keyword>
<gene>
    <name evidence="8" type="ORF">LARSCL_LOCUS15598</name>
</gene>
<feature type="region of interest" description="Disordered" evidence="6">
    <location>
        <begin position="168"/>
        <end position="199"/>
    </location>
</feature>
<dbReference type="SUPFAM" id="SSF57716">
    <property type="entry name" value="Glucocorticoid receptor-like (DNA-binding domain)"/>
    <property type="match status" value="1"/>
</dbReference>
<dbReference type="SMART" id="SM00692">
    <property type="entry name" value="DM3"/>
    <property type="match status" value="1"/>
</dbReference>